<dbReference type="InterPro" id="IPR001845">
    <property type="entry name" value="HTH_ArsR_DNA-bd_dom"/>
</dbReference>
<dbReference type="EMBL" id="MOMC01000071">
    <property type="protein sequence ID" value="ONH24432.1"/>
    <property type="molecule type" value="Genomic_DNA"/>
</dbReference>
<accession>A0A1V2I3K6</accession>
<keyword evidence="3" id="KW-0804">Transcription</keyword>
<keyword evidence="6" id="KW-1185">Reference proteome</keyword>
<feature type="domain" description="HTH arsR-type" evidence="4">
    <location>
        <begin position="7"/>
        <end position="103"/>
    </location>
</feature>
<dbReference type="GO" id="GO:0003700">
    <property type="term" value="F:DNA-binding transcription factor activity"/>
    <property type="evidence" value="ECO:0007669"/>
    <property type="project" value="InterPro"/>
</dbReference>
<dbReference type="CDD" id="cd00090">
    <property type="entry name" value="HTH_ARSR"/>
    <property type="match status" value="1"/>
</dbReference>
<dbReference type="RefSeq" id="WP_076820810.1">
    <property type="nucleotide sequence ID" value="NZ_MOMC01000071.1"/>
</dbReference>
<evidence type="ECO:0000313" key="5">
    <source>
        <dbReference type="EMBL" id="ONH24432.1"/>
    </source>
</evidence>
<dbReference type="Gene3D" id="1.10.10.10">
    <property type="entry name" value="Winged helix-like DNA-binding domain superfamily/Winged helix DNA-binding domain"/>
    <property type="match status" value="1"/>
</dbReference>
<dbReference type="GO" id="GO:0003677">
    <property type="term" value="F:DNA binding"/>
    <property type="evidence" value="ECO:0007669"/>
    <property type="project" value="UniProtKB-KW"/>
</dbReference>
<protein>
    <submittedName>
        <fullName evidence="5">Transcriptional regulator</fullName>
    </submittedName>
</protein>
<dbReference type="Proteomes" id="UP000188929">
    <property type="component" value="Unassembled WGS sequence"/>
</dbReference>
<dbReference type="InterPro" id="IPR011991">
    <property type="entry name" value="ArsR-like_HTH"/>
</dbReference>
<dbReference type="SUPFAM" id="SSF46785">
    <property type="entry name" value="Winged helix' DNA-binding domain"/>
    <property type="match status" value="1"/>
</dbReference>
<gene>
    <name evidence="5" type="ORF">BL253_30260</name>
</gene>
<evidence type="ECO:0000256" key="3">
    <source>
        <dbReference type="ARBA" id="ARBA00023163"/>
    </source>
</evidence>
<dbReference type="AlphaFoldDB" id="A0A1V2I3K6"/>
<evidence type="ECO:0000313" key="6">
    <source>
        <dbReference type="Proteomes" id="UP000188929"/>
    </source>
</evidence>
<dbReference type="InterPro" id="IPR036390">
    <property type="entry name" value="WH_DNA-bd_sf"/>
</dbReference>
<dbReference type="PANTHER" id="PTHR33154">
    <property type="entry name" value="TRANSCRIPTIONAL REGULATOR, ARSR FAMILY"/>
    <property type="match status" value="1"/>
</dbReference>
<evidence type="ECO:0000259" key="4">
    <source>
        <dbReference type="PROSITE" id="PS50987"/>
    </source>
</evidence>
<keyword evidence="2" id="KW-0238">DNA-binding</keyword>
<dbReference type="InterPro" id="IPR036388">
    <property type="entry name" value="WH-like_DNA-bd_sf"/>
</dbReference>
<dbReference type="PRINTS" id="PR00778">
    <property type="entry name" value="HTHARSR"/>
</dbReference>
<sequence>MPRQLPQPSRDSLDLITILAALADPVRLTLMRAMYTRPGADDCAAVADGIEVGAPTISHHYRVLREAGLTTTTVEGRRRVVTIRREDLEARFPGLLAAVLAPEPADQPARA</sequence>
<comment type="caution">
    <text evidence="5">The sequence shown here is derived from an EMBL/GenBank/DDBJ whole genome shotgun (WGS) entry which is preliminary data.</text>
</comment>
<dbReference type="SMART" id="SM00418">
    <property type="entry name" value="HTH_ARSR"/>
    <property type="match status" value="1"/>
</dbReference>
<dbReference type="InterPro" id="IPR051081">
    <property type="entry name" value="HTH_MetalResp_TranReg"/>
</dbReference>
<dbReference type="PROSITE" id="PS50987">
    <property type="entry name" value="HTH_ARSR_2"/>
    <property type="match status" value="1"/>
</dbReference>
<name>A0A1V2I3K6_9ACTN</name>
<organism evidence="5 6">
    <name type="scientific">Pseudofrankia asymbiotica</name>
    <dbReference type="NCBI Taxonomy" id="1834516"/>
    <lineage>
        <taxon>Bacteria</taxon>
        <taxon>Bacillati</taxon>
        <taxon>Actinomycetota</taxon>
        <taxon>Actinomycetes</taxon>
        <taxon>Frankiales</taxon>
        <taxon>Frankiaceae</taxon>
        <taxon>Pseudofrankia</taxon>
    </lineage>
</organism>
<evidence type="ECO:0000256" key="2">
    <source>
        <dbReference type="ARBA" id="ARBA00023125"/>
    </source>
</evidence>
<proteinExistence type="predicted"/>
<dbReference type="Pfam" id="PF12840">
    <property type="entry name" value="HTH_20"/>
    <property type="match status" value="1"/>
</dbReference>
<dbReference type="OrthoDB" id="4471357at2"/>
<evidence type="ECO:0000256" key="1">
    <source>
        <dbReference type="ARBA" id="ARBA00023015"/>
    </source>
</evidence>
<dbReference type="PANTHER" id="PTHR33154:SF12">
    <property type="entry name" value="TRANSCRIPTIONAL REGULATORY PROTEIN"/>
    <property type="match status" value="1"/>
</dbReference>
<keyword evidence="1" id="KW-0805">Transcription regulation</keyword>
<reference evidence="6" key="1">
    <citation type="submission" date="2016-10" db="EMBL/GenBank/DDBJ databases">
        <title>Frankia sp. NRRL B-16386 Genome sequencing.</title>
        <authorList>
            <person name="Ghodhbane-Gtari F."/>
            <person name="Swanson E."/>
            <person name="Gueddou A."/>
            <person name="Hezbri K."/>
            <person name="Ktari K."/>
            <person name="Nouioui I."/>
            <person name="Morris K."/>
            <person name="Simpson S."/>
            <person name="Abebe-Akele F."/>
            <person name="Thomas K."/>
            <person name="Gtari M."/>
            <person name="Tisa L.S."/>
        </authorList>
    </citation>
    <scope>NUCLEOTIDE SEQUENCE [LARGE SCALE GENOMIC DNA]</scope>
    <source>
        <strain evidence="6">NRRL B-16386</strain>
    </source>
</reference>
<dbReference type="STRING" id="1834516.BL253_30260"/>